<evidence type="ECO:0000313" key="8">
    <source>
        <dbReference type="EMBL" id="KAK1766445.1"/>
    </source>
</evidence>
<dbReference type="GO" id="GO:0000447">
    <property type="term" value="P:endonucleolytic cleavage in ITS1 to separate SSU-rRNA from 5.8S rRNA and LSU-rRNA from tricistronic rRNA transcript (SSU-rRNA, 5.8S rRNA, LSU-rRNA)"/>
    <property type="evidence" value="ECO:0007669"/>
    <property type="project" value="TreeGrafter"/>
</dbReference>
<evidence type="ECO:0000256" key="6">
    <source>
        <dbReference type="ARBA" id="ARBA00031929"/>
    </source>
</evidence>
<dbReference type="InterPro" id="IPR011989">
    <property type="entry name" value="ARM-like"/>
</dbReference>
<dbReference type="GeneID" id="85305019"/>
<evidence type="ECO:0000256" key="2">
    <source>
        <dbReference type="ARBA" id="ARBA00016427"/>
    </source>
</evidence>
<feature type="compositionally biased region" description="Basic residues" evidence="7">
    <location>
        <begin position="1"/>
        <end position="23"/>
    </location>
</feature>
<dbReference type="GO" id="GO:0000472">
    <property type="term" value="P:endonucleolytic cleavage to generate mature 5'-end of SSU-rRNA from (SSU-rRNA, 5.8S rRNA, LSU-rRNA)"/>
    <property type="evidence" value="ECO:0007669"/>
    <property type="project" value="TreeGrafter"/>
</dbReference>
<dbReference type="RefSeq" id="XP_060282658.1">
    <property type="nucleotide sequence ID" value="XM_060421832.1"/>
</dbReference>
<dbReference type="GO" id="GO:0030688">
    <property type="term" value="C:preribosome, small subunit precursor"/>
    <property type="evidence" value="ECO:0007669"/>
    <property type="project" value="TreeGrafter"/>
</dbReference>
<dbReference type="InterPro" id="IPR016024">
    <property type="entry name" value="ARM-type_fold"/>
</dbReference>
<dbReference type="GO" id="GO:0030686">
    <property type="term" value="C:90S preribosome"/>
    <property type="evidence" value="ECO:0007669"/>
    <property type="project" value="TreeGrafter"/>
</dbReference>
<feature type="region of interest" description="Disordered" evidence="7">
    <location>
        <begin position="673"/>
        <end position="714"/>
    </location>
</feature>
<dbReference type="SUPFAM" id="SSF48371">
    <property type="entry name" value="ARM repeat"/>
    <property type="match status" value="1"/>
</dbReference>
<dbReference type="GO" id="GO:0005730">
    <property type="term" value="C:nucleolus"/>
    <property type="evidence" value="ECO:0007669"/>
    <property type="project" value="UniProtKB-SubCell"/>
</dbReference>
<dbReference type="EMBL" id="MU839011">
    <property type="protein sequence ID" value="KAK1766445.1"/>
    <property type="molecule type" value="Genomic_DNA"/>
</dbReference>
<evidence type="ECO:0000256" key="4">
    <source>
        <dbReference type="ARBA" id="ARBA00024893"/>
    </source>
</evidence>
<comment type="function">
    <text evidence="4">RNA-binding nucleolar protein required for pre-rRNA processing. Involved in production of 18S rRNA and assembly of small ribosomal subunit.</text>
</comment>
<keyword evidence="9" id="KW-1185">Reference proteome</keyword>
<dbReference type="AlphaFoldDB" id="A0AAJ0BXS1"/>
<evidence type="ECO:0000256" key="1">
    <source>
        <dbReference type="ARBA" id="ARBA00004604"/>
    </source>
</evidence>
<gene>
    <name evidence="8" type="ORF">QBC33DRAFT_100395</name>
</gene>
<comment type="subcellular location">
    <subcellularLocation>
        <location evidence="1">Nucleus</location>
        <location evidence="1">Nucleolus</location>
    </subcellularLocation>
</comment>
<sequence>MGKNRKSKRQLVRDERRKKKLGRRLANEEEGQERGQEAETQQLQLETETKTQDQHAEFIPFDEDVPMHDTAPPSYEPEKEFFGMLADEEQEYFRHADELLELNDFPSPEERAIFLQNVFKEAEGKELKLASSQSCSRLMERLILLSNSQQKKHLFEEFAGHFLTLVTHRFASHCCEKLFIQSAPVVTEELEGAPAAVSHDSGEDDQKPQAPMEDLFLQMLDELEEHLTFLLSDRYASHTIRVLLVILSGRTLDQISTKSLLQSKKKEYITVAGAQSAEGNELLSRKRAVPGSFTMAIRKIITDSTSTMDSTALRVLAKHPTGNPVLQLLLELDISLNTKSKEAKPDDEAETPLLERLIPGAPSSFKDEDSSASEFVNSMIYDPIGSRLLETLIMYSPGKIFKGMQAHYFGPRIHNLLRNDIASYPAIRVLNRLSKEDLVDAVQKSLPHVPLLLEKGRFNVLKTLFERCDVRKAQAEIDALLEAVINLYGGHPEILVPKLCSLEAEEAREGFQQDIKNKQSLVSHGCQLVGAMLGIAGSPSEAVQTSILALSPEYLVSLATSSGPTANILTTAFATPSRGPAFHKVLVANLVPHVMELVNSQYGHNILNAIINAPSKGDGISIPFHLKEVIVSQLSDHEREIRESWTGRNVWRTWKGDVWNHRKAEWIRWAKERDPEGARQAATPKPRHGGKWDEARRRQNFDTGRRVGNTVTPV</sequence>
<dbReference type="Proteomes" id="UP001244011">
    <property type="component" value="Unassembled WGS sequence"/>
</dbReference>
<dbReference type="GO" id="GO:0000056">
    <property type="term" value="P:ribosomal small subunit export from nucleus"/>
    <property type="evidence" value="ECO:0007669"/>
    <property type="project" value="TreeGrafter"/>
</dbReference>
<organism evidence="8 9">
    <name type="scientific">Phialemonium atrogriseum</name>
    <dbReference type="NCBI Taxonomy" id="1093897"/>
    <lineage>
        <taxon>Eukaryota</taxon>
        <taxon>Fungi</taxon>
        <taxon>Dikarya</taxon>
        <taxon>Ascomycota</taxon>
        <taxon>Pezizomycotina</taxon>
        <taxon>Sordariomycetes</taxon>
        <taxon>Sordariomycetidae</taxon>
        <taxon>Cephalothecales</taxon>
        <taxon>Cephalothecaceae</taxon>
        <taxon>Phialemonium</taxon>
    </lineage>
</organism>
<dbReference type="GO" id="GO:0000480">
    <property type="term" value="P:endonucleolytic cleavage in 5'-ETS of tricistronic rRNA transcript (SSU-rRNA, 5.8S rRNA, LSU-rRNA)"/>
    <property type="evidence" value="ECO:0007669"/>
    <property type="project" value="TreeGrafter"/>
</dbReference>
<evidence type="ECO:0000256" key="3">
    <source>
        <dbReference type="ARBA" id="ARBA00022737"/>
    </source>
</evidence>
<dbReference type="Gene3D" id="1.25.10.10">
    <property type="entry name" value="Leucine-rich Repeat Variant"/>
    <property type="match status" value="2"/>
</dbReference>
<dbReference type="PANTHER" id="PTHR13102">
    <property type="entry name" value="NUCLEOLAR PROTEIN 9"/>
    <property type="match status" value="1"/>
</dbReference>
<keyword evidence="3" id="KW-0677">Repeat</keyword>
<feature type="region of interest" description="Disordered" evidence="7">
    <location>
        <begin position="1"/>
        <end position="55"/>
    </location>
</feature>
<evidence type="ECO:0000256" key="5">
    <source>
        <dbReference type="ARBA" id="ARBA00030932"/>
    </source>
</evidence>
<dbReference type="Pfam" id="PF22493">
    <property type="entry name" value="PUF_NOP9"/>
    <property type="match status" value="1"/>
</dbReference>
<accession>A0AAJ0BXS1</accession>
<dbReference type="InterPro" id="IPR001313">
    <property type="entry name" value="Pumilio_RNA-bd_rpt"/>
</dbReference>
<comment type="caution">
    <text evidence="8">The sequence shown here is derived from an EMBL/GenBank/DDBJ whole genome shotgun (WGS) entry which is preliminary data.</text>
</comment>
<feature type="compositionally biased region" description="Basic and acidic residues" evidence="7">
    <location>
        <begin position="690"/>
        <end position="705"/>
    </location>
</feature>
<dbReference type="SMART" id="SM00025">
    <property type="entry name" value="Pumilio"/>
    <property type="match status" value="5"/>
</dbReference>
<reference evidence="8" key="1">
    <citation type="submission" date="2023-06" db="EMBL/GenBank/DDBJ databases">
        <title>Genome-scale phylogeny and comparative genomics of the fungal order Sordariales.</title>
        <authorList>
            <consortium name="Lawrence Berkeley National Laboratory"/>
            <person name="Hensen N."/>
            <person name="Bonometti L."/>
            <person name="Westerberg I."/>
            <person name="Brannstrom I.O."/>
            <person name="Guillou S."/>
            <person name="Cros-Aarteil S."/>
            <person name="Calhoun S."/>
            <person name="Haridas S."/>
            <person name="Kuo A."/>
            <person name="Mondo S."/>
            <person name="Pangilinan J."/>
            <person name="Riley R."/>
            <person name="Labutti K."/>
            <person name="Andreopoulos B."/>
            <person name="Lipzen A."/>
            <person name="Chen C."/>
            <person name="Yanf M."/>
            <person name="Daum C."/>
            <person name="Ng V."/>
            <person name="Clum A."/>
            <person name="Steindorff A."/>
            <person name="Ohm R."/>
            <person name="Martin F."/>
            <person name="Silar P."/>
            <person name="Natvig D."/>
            <person name="Lalanne C."/>
            <person name="Gautier V."/>
            <person name="Ament-Velasquez S.L."/>
            <person name="Kruys A."/>
            <person name="Hutchinson M.I."/>
            <person name="Powell A.J."/>
            <person name="Barry K."/>
            <person name="Miller A.N."/>
            <person name="Grigoriev I.V."/>
            <person name="Debuchy R."/>
            <person name="Gladieux P."/>
            <person name="Thoren M.H."/>
            <person name="Johannesson H."/>
        </authorList>
    </citation>
    <scope>NUCLEOTIDE SEQUENCE</scope>
    <source>
        <strain evidence="8">8032-3</strain>
    </source>
</reference>
<proteinExistence type="predicted"/>
<dbReference type="GO" id="GO:0003723">
    <property type="term" value="F:RNA binding"/>
    <property type="evidence" value="ECO:0007669"/>
    <property type="project" value="InterPro"/>
</dbReference>
<dbReference type="PANTHER" id="PTHR13102:SF0">
    <property type="entry name" value="NUCLEOLAR PROTEIN 9"/>
    <property type="match status" value="1"/>
</dbReference>
<evidence type="ECO:0000313" key="9">
    <source>
        <dbReference type="Proteomes" id="UP001244011"/>
    </source>
</evidence>
<evidence type="ECO:0000256" key="7">
    <source>
        <dbReference type="SAM" id="MobiDB-lite"/>
    </source>
</evidence>
<dbReference type="InterPro" id="IPR040000">
    <property type="entry name" value="NOP9"/>
</dbReference>
<name>A0AAJ0BXS1_9PEZI</name>
<protein>
    <recommendedName>
        <fullName evidence="2">Nucleolar protein 9</fullName>
    </recommendedName>
    <alternativeName>
        <fullName evidence="5 6">Pumilio domain-containing protein NOP9</fullName>
    </alternativeName>
</protein>